<comment type="similarity">
    <text evidence="2 7">Belongs to the MIP/aquaporin (TC 1.A.8) family.</text>
</comment>
<dbReference type="Proteomes" id="UP000188320">
    <property type="component" value="Unassembled WGS sequence"/>
</dbReference>
<dbReference type="Gene3D" id="1.20.1080.10">
    <property type="entry name" value="Glycerol uptake facilitator protein"/>
    <property type="match status" value="1"/>
</dbReference>
<dbReference type="SUPFAM" id="SSF81338">
    <property type="entry name" value="Aquaporin-like"/>
    <property type="match status" value="1"/>
</dbReference>
<dbReference type="PRINTS" id="PR00783">
    <property type="entry name" value="MINTRINSICP"/>
</dbReference>
<keyword evidence="3 7" id="KW-0813">Transport</keyword>
<feature type="transmembrane region" description="Helical" evidence="8">
    <location>
        <begin position="256"/>
        <end position="276"/>
    </location>
</feature>
<dbReference type="GO" id="GO:0015254">
    <property type="term" value="F:glycerol channel activity"/>
    <property type="evidence" value="ECO:0007669"/>
    <property type="project" value="TreeGrafter"/>
</dbReference>
<dbReference type="OrthoDB" id="3222at2759"/>
<feature type="transmembrane region" description="Helical" evidence="8">
    <location>
        <begin position="119"/>
        <end position="139"/>
    </location>
</feature>
<feature type="transmembrane region" description="Helical" evidence="8">
    <location>
        <begin position="207"/>
        <end position="229"/>
    </location>
</feature>
<evidence type="ECO:0000256" key="4">
    <source>
        <dbReference type="ARBA" id="ARBA00022692"/>
    </source>
</evidence>
<evidence type="ECO:0000256" key="3">
    <source>
        <dbReference type="ARBA" id="ARBA00022448"/>
    </source>
</evidence>
<keyword evidence="6 8" id="KW-0472">Membrane</keyword>
<comment type="subcellular location">
    <subcellularLocation>
        <location evidence="1">Membrane</location>
        <topology evidence="1">Multi-pass membrane protein</topology>
    </subcellularLocation>
</comment>
<keyword evidence="10" id="KW-1185">Reference proteome</keyword>
<name>A0A1R1PJG5_ZANCU</name>
<dbReference type="PANTHER" id="PTHR43829:SF9">
    <property type="entry name" value="AQUAPORIN-9"/>
    <property type="match status" value="1"/>
</dbReference>
<dbReference type="InterPro" id="IPR000425">
    <property type="entry name" value="MIP"/>
</dbReference>
<keyword evidence="4 7" id="KW-0812">Transmembrane</keyword>
<reference evidence="10" key="1">
    <citation type="submission" date="2017-01" db="EMBL/GenBank/DDBJ databases">
        <authorList>
            <person name="Wang Y."/>
            <person name="White M."/>
            <person name="Kvist S."/>
            <person name="Moncalvo J.-M."/>
        </authorList>
    </citation>
    <scope>NUCLEOTIDE SEQUENCE [LARGE SCALE GENOMIC DNA]</scope>
    <source>
        <strain evidence="10">COL-18-3</strain>
    </source>
</reference>
<proteinExistence type="inferred from homology"/>
<feature type="transmembrane region" description="Helical" evidence="8">
    <location>
        <begin position="69"/>
        <end position="89"/>
    </location>
</feature>
<keyword evidence="5 8" id="KW-1133">Transmembrane helix</keyword>
<sequence length="286" mass="31216">MSISSSDFSATQRGEQTQIVDEHQIRRFGFYKTRTRIGPYAGEFIGTFMLCFFGTSGNASVVFNDKYGGFGWLIVCLSWSLGIILGLYASISVSGGHINPAITLTKAIYGDFPWKKTPFYIICQVLGGFCGAAVTYGLYASKFSSFNNGVKEVTGPNATAGIFGTYPTPSNTNIQSFFTEMMMGVFLMFFIRAIFDNYIQQAVGIEPIAIGLVLFAIAITIGPLTGFAINPARDFGPRFFTLIAGWGGKVFTANSGYFWIPIVAPCVGVFIGYGLYEIFIIPQKFS</sequence>
<dbReference type="Pfam" id="PF00230">
    <property type="entry name" value="MIP"/>
    <property type="match status" value="1"/>
</dbReference>
<dbReference type="GO" id="GO:0015250">
    <property type="term" value="F:water channel activity"/>
    <property type="evidence" value="ECO:0007669"/>
    <property type="project" value="TreeGrafter"/>
</dbReference>
<feature type="transmembrane region" description="Helical" evidence="8">
    <location>
        <begin position="40"/>
        <end position="63"/>
    </location>
</feature>
<dbReference type="InterPro" id="IPR023271">
    <property type="entry name" value="Aquaporin-like"/>
</dbReference>
<organism evidence="9 10">
    <name type="scientific">Zancudomyces culisetae</name>
    <name type="common">Gut fungus</name>
    <name type="synonym">Smittium culisetae</name>
    <dbReference type="NCBI Taxonomy" id="1213189"/>
    <lineage>
        <taxon>Eukaryota</taxon>
        <taxon>Fungi</taxon>
        <taxon>Fungi incertae sedis</taxon>
        <taxon>Zoopagomycota</taxon>
        <taxon>Kickxellomycotina</taxon>
        <taxon>Harpellomycetes</taxon>
        <taxon>Harpellales</taxon>
        <taxon>Legeriomycetaceae</taxon>
        <taxon>Zancudomyces</taxon>
    </lineage>
</organism>
<dbReference type="NCBIfam" id="TIGR00861">
    <property type="entry name" value="MIP"/>
    <property type="match status" value="1"/>
</dbReference>
<evidence type="ECO:0000256" key="1">
    <source>
        <dbReference type="ARBA" id="ARBA00004141"/>
    </source>
</evidence>
<dbReference type="PANTHER" id="PTHR43829">
    <property type="entry name" value="AQUAPORIN OR AQUAGLYCEROPORIN RELATED"/>
    <property type="match status" value="1"/>
</dbReference>
<dbReference type="InterPro" id="IPR050363">
    <property type="entry name" value="MIP/Aquaporin"/>
</dbReference>
<dbReference type="CDD" id="cd00333">
    <property type="entry name" value="MIP"/>
    <property type="match status" value="1"/>
</dbReference>
<evidence type="ECO:0000256" key="8">
    <source>
        <dbReference type="SAM" id="Phobius"/>
    </source>
</evidence>
<dbReference type="AlphaFoldDB" id="A0A1R1PJG5"/>
<dbReference type="GO" id="GO:0005886">
    <property type="term" value="C:plasma membrane"/>
    <property type="evidence" value="ECO:0007669"/>
    <property type="project" value="TreeGrafter"/>
</dbReference>
<feature type="transmembrane region" description="Helical" evidence="8">
    <location>
        <begin position="174"/>
        <end position="195"/>
    </location>
</feature>
<evidence type="ECO:0000256" key="5">
    <source>
        <dbReference type="ARBA" id="ARBA00022989"/>
    </source>
</evidence>
<evidence type="ECO:0000313" key="10">
    <source>
        <dbReference type="Proteomes" id="UP000188320"/>
    </source>
</evidence>
<evidence type="ECO:0000256" key="6">
    <source>
        <dbReference type="ARBA" id="ARBA00023136"/>
    </source>
</evidence>
<dbReference type="PROSITE" id="PS00221">
    <property type="entry name" value="MIP"/>
    <property type="match status" value="1"/>
</dbReference>
<evidence type="ECO:0000256" key="2">
    <source>
        <dbReference type="ARBA" id="ARBA00006175"/>
    </source>
</evidence>
<dbReference type="EMBL" id="LSSK01000973">
    <property type="protein sequence ID" value="OMH81121.1"/>
    <property type="molecule type" value="Genomic_DNA"/>
</dbReference>
<accession>A0A1R1PJG5</accession>
<gene>
    <name evidence="9" type="ORF">AX774_g5433</name>
</gene>
<comment type="caution">
    <text evidence="9">The sequence shown here is derived from an EMBL/GenBank/DDBJ whole genome shotgun (WGS) entry which is preliminary data.</text>
</comment>
<protein>
    <submittedName>
        <fullName evidence="9">Aquaporin-9</fullName>
    </submittedName>
</protein>
<evidence type="ECO:0000256" key="7">
    <source>
        <dbReference type="RuleBase" id="RU000477"/>
    </source>
</evidence>
<evidence type="ECO:0000313" key="9">
    <source>
        <dbReference type="EMBL" id="OMH81121.1"/>
    </source>
</evidence>
<dbReference type="InterPro" id="IPR022357">
    <property type="entry name" value="MIP_CS"/>
</dbReference>